<dbReference type="PANTHER" id="PTHR11559">
    <property type="entry name" value="CARBOXYLESTERASE"/>
    <property type="match status" value="1"/>
</dbReference>
<dbReference type="Gene3D" id="3.40.50.1820">
    <property type="entry name" value="alpha/beta hydrolase"/>
    <property type="match status" value="1"/>
</dbReference>
<organism evidence="5 6">
    <name type="scientific">Saccharothrix violaceirubra</name>
    <dbReference type="NCBI Taxonomy" id="413306"/>
    <lineage>
        <taxon>Bacteria</taxon>
        <taxon>Bacillati</taxon>
        <taxon>Actinomycetota</taxon>
        <taxon>Actinomycetes</taxon>
        <taxon>Pseudonocardiales</taxon>
        <taxon>Pseudonocardiaceae</taxon>
        <taxon>Saccharothrix</taxon>
    </lineage>
</organism>
<dbReference type="InterPro" id="IPR050309">
    <property type="entry name" value="Type-B_Carboxylest/Lipase"/>
</dbReference>
<dbReference type="PROSITE" id="PS00122">
    <property type="entry name" value="CARBOXYLESTERASE_B_1"/>
    <property type="match status" value="1"/>
</dbReference>
<keyword evidence="6" id="KW-1185">Reference proteome</keyword>
<feature type="domain" description="Carboxylesterase type B" evidence="4">
    <location>
        <begin position="1"/>
        <end position="398"/>
    </location>
</feature>
<reference evidence="5 6" key="1">
    <citation type="submission" date="2020-08" db="EMBL/GenBank/DDBJ databases">
        <title>Sequencing the genomes of 1000 actinobacteria strains.</title>
        <authorList>
            <person name="Klenk H.-P."/>
        </authorList>
    </citation>
    <scope>NUCLEOTIDE SEQUENCE [LARGE SCALE GENOMIC DNA]</scope>
    <source>
        <strain evidence="5 6">DSM 45084</strain>
    </source>
</reference>
<proteinExistence type="inferred from homology"/>
<dbReference type="EC" id="3.1.1.-" evidence="3"/>
<name>A0A7W7T6U7_9PSEU</name>
<comment type="similarity">
    <text evidence="1 3">Belongs to the type-B carboxylesterase/lipase family.</text>
</comment>
<dbReference type="SUPFAM" id="SSF53474">
    <property type="entry name" value="alpha/beta-Hydrolases"/>
    <property type="match status" value="1"/>
</dbReference>
<evidence type="ECO:0000259" key="4">
    <source>
        <dbReference type="Pfam" id="PF00135"/>
    </source>
</evidence>
<evidence type="ECO:0000256" key="3">
    <source>
        <dbReference type="RuleBase" id="RU361235"/>
    </source>
</evidence>
<dbReference type="Pfam" id="PF00135">
    <property type="entry name" value="COesterase"/>
    <property type="match status" value="1"/>
</dbReference>
<dbReference type="InterPro" id="IPR029058">
    <property type="entry name" value="AB_hydrolase_fold"/>
</dbReference>
<dbReference type="InterPro" id="IPR002018">
    <property type="entry name" value="CarbesteraseB"/>
</dbReference>
<evidence type="ECO:0000313" key="6">
    <source>
        <dbReference type="Proteomes" id="UP000542674"/>
    </source>
</evidence>
<gene>
    <name evidence="5" type="ORF">F4559_004765</name>
</gene>
<evidence type="ECO:0000313" key="5">
    <source>
        <dbReference type="EMBL" id="MBB4967406.1"/>
    </source>
</evidence>
<evidence type="ECO:0000256" key="1">
    <source>
        <dbReference type="ARBA" id="ARBA00005964"/>
    </source>
</evidence>
<keyword evidence="2 3" id="KW-0378">Hydrolase</keyword>
<evidence type="ECO:0000256" key="2">
    <source>
        <dbReference type="ARBA" id="ARBA00022801"/>
    </source>
</evidence>
<accession>A0A7W7T6U7</accession>
<dbReference type="Proteomes" id="UP000542674">
    <property type="component" value="Unassembled WGS sequence"/>
</dbReference>
<comment type="caution">
    <text evidence="5">The sequence shown here is derived from an EMBL/GenBank/DDBJ whole genome shotgun (WGS) entry which is preliminary data.</text>
</comment>
<dbReference type="InterPro" id="IPR019826">
    <property type="entry name" value="Carboxylesterase_B_AS"/>
</dbReference>
<protein>
    <recommendedName>
        <fullName evidence="3">Carboxylic ester hydrolase</fullName>
        <ecNumber evidence="3">3.1.1.-</ecNumber>
    </recommendedName>
</protein>
<dbReference type="EMBL" id="JACHJS010000001">
    <property type="protein sequence ID" value="MBB4967406.1"/>
    <property type="molecule type" value="Genomic_DNA"/>
</dbReference>
<dbReference type="AlphaFoldDB" id="A0A7W7T6U7"/>
<dbReference type="GO" id="GO:0016787">
    <property type="term" value="F:hydrolase activity"/>
    <property type="evidence" value="ECO:0007669"/>
    <property type="project" value="UniProtKB-KW"/>
</dbReference>
<sequence>MVQLHGGGFLLFGPSDGTRLAAGGAVINVEVHYRLGIMGFFTAKELGEHAGNYAIQDQQEALRWVRRNISAFGGDPGNVTIYGASAGGSSVCAQLVSPASRGLFHKGIIQSGFYNSLRGKDTSWQAQDCKARWPSEEEAQAAGARFAAAVGCGGVADVAGCLRKVPAAKLVDQAGNGMGVASGTIAPVVDGVTIPLAPADAIRTGRLNRAVVMNGVARDDVQLAAAETPERYRELVREQYGEYADEVFARYPLERFPEPSPFLAYRTITADANSVCPSLRASRQLSRHLTVFLYQVDNPDSPPAGWLDQTKPNGAFHVSENSFLFAPVGTAWNPNQTVYGRQLVAQWTGFARTGNPTVPGTPLWTPFTRDDQRALALLPAGNSVLTGEIGEQHQCDFWDSVARD</sequence>